<sequence length="958" mass="108868">MKRVELFKSSSHVPSHETSAWYLTAEIESEITTLAAVCQAKHQQRAPLETSEDREVDYAENSSDDELDGYEQPSTSIAALLTEEGTQSVKMRFLDLLAEILCYKKEAHYVTCAAMQVAVDKVNIIAVRNAKWEDKDIKLLEEIAVQLELVAKRGMPGMFIDEYQPLPSKSNLQSISKFLDTESIPGLQAILSEYYTPRLNYHASQLLALIKKKKEMRILIASLKAFLSGEVASTTLVEIVDDICLSTTFYSGINKLFTAKQAKRIFHELGSLCRPLYACTTFWEAACEIEGFQSMKFTLVPGEKAKQVPPSISLRTQPLTKVNQKNLELVLQKKKWIHAEMGMVTHLISKDSVAQTFPYLGISKKTCFLCGHILQSLGLFQARNNHGKVYSQWTLPSSLIVPSLYQGKLDLAVQNLHDVLRRECAVDDDENMDAVKESTISTPVAPRRAIWSPFNRHIPDPRSKARQAEWLSTRNSRAMAGRANQSHTNTPDILHVPERDETHPPELNGPLFTTRSCAQCRTKKDQLTPCTKCDAALYCSKTCRTLHWLEHKYTCRLGRPLDEADDFILACQQEEFPTDEPVTKAFGFRYFASAYDRNRLFRIYCRLVNSFQVTEDELRGAWRSNKLKEFLLFRGSQIPSPTLQREIRWLHQQDGFASGAVHNTSEDFKSLLHLVEPADLKIPFDQWEPREKIDAYTFFYQILNGFVPDADEDNWIFLGFCTARDYDGVTILASLYRVLIGKCKFQEFWKAMEQSDIVGLFEKYGLGHAIAKLRNFGTLMKDVGTWHQSVWELKRFTRLPTAEPMQAAALDYGFSNCQIARERMALREMYAEFFARGGDEMDLHQACINGRLASFLLSESQKLHISAGLLSNPYPLYRCGHMGMVVGNAILCSESNYELVKKTREEMGEKGVILTHPDEQDEGISEDIIERSHFLGGSVRIRKTDVQGVTLKEIAMMS</sequence>
<keyword evidence="3" id="KW-0862">Zinc</keyword>
<dbReference type="EMBL" id="JAQIZZ010000006">
    <property type="protein sequence ID" value="KAJ5538289.1"/>
    <property type="molecule type" value="Genomic_DNA"/>
</dbReference>
<dbReference type="GO" id="GO:0008270">
    <property type="term" value="F:zinc ion binding"/>
    <property type="evidence" value="ECO:0007669"/>
    <property type="project" value="UniProtKB-KW"/>
</dbReference>
<dbReference type="InterPro" id="IPR027796">
    <property type="entry name" value="OTT_1508_deam-like"/>
</dbReference>
<keyword evidence="1" id="KW-0479">Metal-binding</keyword>
<gene>
    <name evidence="7" type="ORF">N7494_007768</name>
</gene>
<keyword evidence="8" id="KW-1185">Reference proteome</keyword>
<dbReference type="Pfam" id="PF14441">
    <property type="entry name" value="OTT_1508_deam"/>
    <property type="match status" value="1"/>
</dbReference>
<keyword evidence="2 4" id="KW-0863">Zinc-finger</keyword>
<accession>A0AAD6GEI4</accession>
<evidence type="ECO:0000256" key="5">
    <source>
        <dbReference type="SAM" id="MobiDB-lite"/>
    </source>
</evidence>
<evidence type="ECO:0000256" key="4">
    <source>
        <dbReference type="PROSITE-ProRule" id="PRU00134"/>
    </source>
</evidence>
<dbReference type="AlphaFoldDB" id="A0AAD6GEI4"/>
<proteinExistence type="predicted"/>
<organism evidence="7 8">
    <name type="scientific">Penicillium frequentans</name>
    <dbReference type="NCBI Taxonomy" id="3151616"/>
    <lineage>
        <taxon>Eukaryota</taxon>
        <taxon>Fungi</taxon>
        <taxon>Dikarya</taxon>
        <taxon>Ascomycota</taxon>
        <taxon>Pezizomycotina</taxon>
        <taxon>Eurotiomycetes</taxon>
        <taxon>Eurotiomycetidae</taxon>
        <taxon>Eurotiales</taxon>
        <taxon>Aspergillaceae</taxon>
        <taxon>Penicillium</taxon>
    </lineage>
</organism>
<name>A0AAD6GEI4_9EURO</name>
<evidence type="ECO:0000259" key="6">
    <source>
        <dbReference type="PROSITE" id="PS50865"/>
    </source>
</evidence>
<evidence type="ECO:0000256" key="2">
    <source>
        <dbReference type="ARBA" id="ARBA00022771"/>
    </source>
</evidence>
<evidence type="ECO:0000313" key="8">
    <source>
        <dbReference type="Proteomes" id="UP001220324"/>
    </source>
</evidence>
<comment type="caution">
    <text evidence="7">The sequence shown here is derived from an EMBL/GenBank/DDBJ whole genome shotgun (WGS) entry which is preliminary data.</text>
</comment>
<dbReference type="Gene3D" id="6.10.140.2220">
    <property type="match status" value="1"/>
</dbReference>
<dbReference type="Pfam" id="PF01753">
    <property type="entry name" value="zf-MYND"/>
    <property type="match status" value="1"/>
</dbReference>
<dbReference type="Proteomes" id="UP001220324">
    <property type="component" value="Unassembled WGS sequence"/>
</dbReference>
<dbReference type="SUPFAM" id="SSF144232">
    <property type="entry name" value="HIT/MYND zinc finger-like"/>
    <property type="match status" value="1"/>
</dbReference>
<dbReference type="PROSITE" id="PS50865">
    <property type="entry name" value="ZF_MYND_2"/>
    <property type="match status" value="1"/>
</dbReference>
<feature type="region of interest" description="Disordered" evidence="5">
    <location>
        <begin position="45"/>
        <end position="70"/>
    </location>
</feature>
<evidence type="ECO:0000313" key="7">
    <source>
        <dbReference type="EMBL" id="KAJ5538289.1"/>
    </source>
</evidence>
<protein>
    <recommendedName>
        <fullName evidence="6">MYND-type domain-containing protein</fullName>
    </recommendedName>
</protein>
<evidence type="ECO:0000256" key="1">
    <source>
        <dbReference type="ARBA" id="ARBA00022723"/>
    </source>
</evidence>
<dbReference type="PROSITE" id="PS01360">
    <property type="entry name" value="ZF_MYND_1"/>
    <property type="match status" value="1"/>
</dbReference>
<dbReference type="InterPro" id="IPR002893">
    <property type="entry name" value="Znf_MYND"/>
</dbReference>
<reference evidence="7 8" key="1">
    <citation type="journal article" date="2023" name="IMA Fungus">
        <title>Comparative genomic study of the Penicillium genus elucidates a diverse pangenome and 15 lateral gene transfer events.</title>
        <authorList>
            <person name="Petersen C."/>
            <person name="Sorensen T."/>
            <person name="Nielsen M.R."/>
            <person name="Sondergaard T.E."/>
            <person name="Sorensen J.L."/>
            <person name="Fitzpatrick D.A."/>
            <person name="Frisvad J.C."/>
            <person name="Nielsen K.L."/>
        </authorList>
    </citation>
    <scope>NUCLEOTIDE SEQUENCE [LARGE SCALE GENOMIC DNA]</scope>
    <source>
        <strain evidence="7 8">IBT 35679</strain>
    </source>
</reference>
<feature type="domain" description="MYND-type" evidence="6">
    <location>
        <begin position="517"/>
        <end position="555"/>
    </location>
</feature>
<evidence type="ECO:0000256" key="3">
    <source>
        <dbReference type="ARBA" id="ARBA00022833"/>
    </source>
</evidence>